<dbReference type="Proteomes" id="UP001293593">
    <property type="component" value="Unassembled WGS sequence"/>
</dbReference>
<reference evidence="2" key="1">
    <citation type="submission" date="2023-10" db="EMBL/GenBank/DDBJ databases">
        <title>Chromosome-level genome of the transformable northern wattle, Acacia crassicarpa.</title>
        <authorList>
            <person name="Massaro I."/>
            <person name="Sinha N.R."/>
            <person name="Poethig S."/>
            <person name="Leichty A.R."/>
        </authorList>
    </citation>
    <scope>NUCLEOTIDE SEQUENCE</scope>
    <source>
        <strain evidence="2">Acra3RX</strain>
        <tissue evidence="2">Leaf</tissue>
    </source>
</reference>
<evidence type="ECO:0000313" key="3">
    <source>
        <dbReference type="Proteomes" id="UP001293593"/>
    </source>
</evidence>
<feature type="coiled-coil region" evidence="1">
    <location>
        <begin position="227"/>
        <end position="261"/>
    </location>
</feature>
<dbReference type="AlphaFoldDB" id="A0AAE1MQ68"/>
<gene>
    <name evidence="2" type="ORF">QN277_022935</name>
</gene>
<accession>A0AAE1MQ68</accession>
<proteinExistence type="predicted"/>
<name>A0AAE1MQ68_9FABA</name>
<keyword evidence="1" id="KW-0175">Coiled coil</keyword>
<protein>
    <submittedName>
        <fullName evidence="2">Uncharacterized protein</fullName>
    </submittedName>
</protein>
<sequence>MQETTHQKAQLQDFAPHHRVLNLYESRLPFLSSSSSPICSRHFRISSSDSDTFYTDVASQLPSPRKQSIGNSCIESNNCSSCYYEIEEWLEHANRLCKHTNFMTRYHSSSDCGDSLDQNRRTAGVKLSMSSICKKLLDHELYSHTGPSVIESTAYESQSRLACINSMHEREQGRRQLLSRPKPYNTYLNEIEMQKLEAERDSWKRARHLELLKRMRRKEAAIDDRELEQARITVEKMKKLQQKLQNEFETKQLEIAAKTQKKICLLKQKAEKQKKNLRLTTIEKISTTRNISEANTCSCGGLFTCLKLRSFY</sequence>
<comment type="caution">
    <text evidence="2">The sequence shown here is derived from an EMBL/GenBank/DDBJ whole genome shotgun (WGS) entry which is preliminary data.</text>
</comment>
<evidence type="ECO:0000256" key="1">
    <source>
        <dbReference type="SAM" id="Coils"/>
    </source>
</evidence>
<dbReference type="EMBL" id="JAWXYG010000006">
    <property type="protein sequence ID" value="KAK4269828.1"/>
    <property type="molecule type" value="Genomic_DNA"/>
</dbReference>
<organism evidence="2 3">
    <name type="scientific">Acacia crassicarpa</name>
    <name type="common">northern wattle</name>
    <dbReference type="NCBI Taxonomy" id="499986"/>
    <lineage>
        <taxon>Eukaryota</taxon>
        <taxon>Viridiplantae</taxon>
        <taxon>Streptophyta</taxon>
        <taxon>Embryophyta</taxon>
        <taxon>Tracheophyta</taxon>
        <taxon>Spermatophyta</taxon>
        <taxon>Magnoliopsida</taxon>
        <taxon>eudicotyledons</taxon>
        <taxon>Gunneridae</taxon>
        <taxon>Pentapetalae</taxon>
        <taxon>rosids</taxon>
        <taxon>fabids</taxon>
        <taxon>Fabales</taxon>
        <taxon>Fabaceae</taxon>
        <taxon>Caesalpinioideae</taxon>
        <taxon>mimosoid clade</taxon>
        <taxon>Acacieae</taxon>
        <taxon>Acacia</taxon>
    </lineage>
</organism>
<evidence type="ECO:0000313" key="2">
    <source>
        <dbReference type="EMBL" id="KAK4269828.1"/>
    </source>
</evidence>
<keyword evidence="3" id="KW-1185">Reference proteome</keyword>